<comment type="caution">
    <text evidence="3">The sequence shown here is derived from an EMBL/GenBank/DDBJ whole genome shotgun (WGS) entry which is preliminary data.</text>
</comment>
<organism evidence="3 4">
    <name type="scientific">Brachionus calyciflorus</name>
    <dbReference type="NCBI Taxonomy" id="104777"/>
    <lineage>
        <taxon>Eukaryota</taxon>
        <taxon>Metazoa</taxon>
        <taxon>Spiralia</taxon>
        <taxon>Gnathifera</taxon>
        <taxon>Rotifera</taxon>
        <taxon>Eurotatoria</taxon>
        <taxon>Monogononta</taxon>
        <taxon>Pseudotrocha</taxon>
        <taxon>Ploima</taxon>
        <taxon>Brachionidae</taxon>
        <taxon>Brachionus</taxon>
    </lineage>
</organism>
<evidence type="ECO:0000313" key="3">
    <source>
        <dbReference type="EMBL" id="CAF0868733.1"/>
    </source>
</evidence>
<dbReference type="EMBL" id="CAJNOC010001484">
    <property type="protein sequence ID" value="CAF0868733.1"/>
    <property type="molecule type" value="Genomic_DNA"/>
</dbReference>
<evidence type="ECO:0000256" key="2">
    <source>
        <dbReference type="SAM" id="SignalP"/>
    </source>
</evidence>
<dbReference type="OrthoDB" id="10639669at2759"/>
<accession>A0A813XCQ3</accession>
<keyword evidence="2" id="KW-0732">Signal</keyword>
<evidence type="ECO:0000256" key="1">
    <source>
        <dbReference type="SAM" id="MobiDB-lite"/>
    </source>
</evidence>
<proteinExistence type="predicted"/>
<dbReference type="AlphaFoldDB" id="A0A813XCQ3"/>
<sequence>MLKLLALLLIISLAKCQTEVNLEDFGDSMDDDGFDSETALEEESPRDSINISRGRVAAIVANPRSRSGNRGAAIRVVESSSGYGSIPIPIPVTARPAYTTARPIPIPVTARPAYTTVRPIPIPVTAAPSYTSVRPIPIPVTAAPAYTSVRPIPIPVTAAPGYSAGAARRVLVPVSARRIPGEVRIVSAKPVSSVVRIRPVRPVAVAQSYPY</sequence>
<name>A0A813XCQ3_9BILA</name>
<dbReference type="Proteomes" id="UP000663879">
    <property type="component" value="Unassembled WGS sequence"/>
</dbReference>
<feature type="region of interest" description="Disordered" evidence="1">
    <location>
        <begin position="25"/>
        <end position="44"/>
    </location>
</feature>
<feature type="signal peptide" evidence="2">
    <location>
        <begin position="1"/>
        <end position="16"/>
    </location>
</feature>
<keyword evidence="4" id="KW-1185">Reference proteome</keyword>
<feature type="chain" id="PRO_5032619158" evidence="2">
    <location>
        <begin position="17"/>
        <end position="211"/>
    </location>
</feature>
<protein>
    <submittedName>
        <fullName evidence="3">Uncharacterized protein</fullName>
    </submittedName>
</protein>
<evidence type="ECO:0000313" key="4">
    <source>
        <dbReference type="Proteomes" id="UP000663879"/>
    </source>
</evidence>
<reference evidence="3" key="1">
    <citation type="submission" date="2021-02" db="EMBL/GenBank/DDBJ databases">
        <authorList>
            <person name="Nowell W R."/>
        </authorList>
    </citation>
    <scope>NUCLEOTIDE SEQUENCE</scope>
    <source>
        <strain evidence="3">Ploen Becks lab</strain>
    </source>
</reference>
<gene>
    <name evidence="3" type="ORF">OXX778_LOCUS9822</name>
</gene>